<name>A0ABW3RI67_9SPHI</name>
<dbReference type="Proteomes" id="UP001597205">
    <property type="component" value="Unassembled WGS sequence"/>
</dbReference>
<proteinExistence type="predicted"/>
<dbReference type="PROSITE" id="PS51257">
    <property type="entry name" value="PROKAR_LIPOPROTEIN"/>
    <property type="match status" value="1"/>
</dbReference>
<keyword evidence="2" id="KW-1185">Reference proteome</keyword>
<sequence length="155" mass="18277">MSRFKFLLIALISLIFSSCSFFYPQYFINKLDEDVILKVFPSTVMEVNQIKLINLPLEGYKEENFSAEDKTFDTLNLIEANTAYWMVKIPAKSVTYLYNLNSNDRKPKFWEISTTSGTKRLNAEEIYENSHRNNPFKFWGVKTYFELPIDLLKKI</sequence>
<accession>A0ABW3RI67</accession>
<reference evidence="2" key="1">
    <citation type="journal article" date="2019" name="Int. J. Syst. Evol. Microbiol.">
        <title>The Global Catalogue of Microorganisms (GCM) 10K type strain sequencing project: providing services to taxonomists for standard genome sequencing and annotation.</title>
        <authorList>
            <consortium name="The Broad Institute Genomics Platform"/>
            <consortium name="The Broad Institute Genome Sequencing Center for Infectious Disease"/>
            <person name="Wu L."/>
            <person name="Ma J."/>
        </authorList>
    </citation>
    <scope>NUCLEOTIDE SEQUENCE [LARGE SCALE GENOMIC DNA]</scope>
    <source>
        <strain evidence="2">CCUG 52468</strain>
    </source>
</reference>
<evidence type="ECO:0008006" key="3">
    <source>
        <dbReference type="Google" id="ProtNLM"/>
    </source>
</evidence>
<gene>
    <name evidence="1" type="ORF">ACFQ2C_04260</name>
</gene>
<evidence type="ECO:0000313" key="2">
    <source>
        <dbReference type="Proteomes" id="UP001597205"/>
    </source>
</evidence>
<dbReference type="EMBL" id="JBHTKY010000003">
    <property type="protein sequence ID" value="MFD1164816.1"/>
    <property type="molecule type" value="Genomic_DNA"/>
</dbReference>
<organism evidence="1 2">
    <name type="scientific">Sphingobacterium daejeonense</name>
    <dbReference type="NCBI Taxonomy" id="371142"/>
    <lineage>
        <taxon>Bacteria</taxon>
        <taxon>Pseudomonadati</taxon>
        <taxon>Bacteroidota</taxon>
        <taxon>Sphingobacteriia</taxon>
        <taxon>Sphingobacteriales</taxon>
        <taxon>Sphingobacteriaceae</taxon>
        <taxon>Sphingobacterium</taxon>
    </lineage>
</organism>
<evidence type="ECO:0000313" key="1">
    <source>
        <dbReference type="EMBL" id="MFD1164816.1"/>
    </source>
</evidence>
<comment type="caution">
    <text evidence="1">The sequence shown here is derived from an EMBL/GenBank/DDBJ whole genome shotgun (WGS) entry which is preliminary data.</text>
</comment>
<dbReference type="RefSeq" id="WP_380894834.1">
    <property type="nucleotide sequence ID" value="NZ_JBHTKY010000003.1"/>
</dbReference>
<protein>
    <recommendedName>
        <fullName evidence="3">Lipoprotein</fullName>
    </recommendedName>
</protein>